<proteinExistence type="predicted"/>
<keyword evidence="2" id="KW-0732">Signal</keyword>
<accession>A0A433ELK2</accession>
<organism evidence="3 4">
    <name type="scientific">Spiroplasma poulsonii</name>
    <dbReference type="NCBI Taxonomy" id="2138"/>
    <lineage>
        <taxon>Bacteria</taxon>
        <taxon>Bacillati</taxon>
        <taxon>Mycoplasmatota</taxon>
        <taxon>Mollicutes</taxon>
        <taxon>Entomoplasmatales</taxon>
        <taxon>Spiroplasmataceae</taxon>
        <taxon>Spiroplasma</taxon>
    </lineage>
</organism>
<gene>
    <name evidence="3" type="ORF">D6D54_08895</name>
</gene>
<dbReference type="Proteomes" id="UP000274545">
    <property type="component" value="Unassembled WGS sequence"/>
</dbReference>
<protein>
    <submittedName>
        <fullName evidence="3">Uncharacterized protein</fullName>
    </submittedName>
</protein>
<dbReference type="RefSeq" id="WP_127093487.1">
    <property type="nucleotide sequence ID" value="NZ_RAHC01000027.1"/>
</dbReference>
<dbReference type="AlphaFoldDB" id="A0A433ELK2"/>
<feature type="chain" id="PRO_5019443294" evidence="2">
    <location>
        <begin position="24"/>
        <end position="428"/>
    </location>
</feature>
<comment type="caution">
    <text evidence="3">The sequence shown here is derived from an EMBL/GenBank/DDBJ whole genome shotgun (WGS) entry which is preliminary data.</text>
</comment>
<evidence type="ECO:0000256" key="2">
    <source>
        <dbReference type="SAM" id="SignalP"/>
    </source>
</evidence>
<feature type="signal peptide" evidence="2">
    <location>
        <begin position="1"/>
        <end position="23"/>
    </location>
</feature>
<name>A0A433ELK2_9MOLU</name>
<feature type="coiled-coil region" evidence="1">
    <location>
        <begin position="347"/>
        <end position="388"/>
    </location>
</feature>
<dbReference type="Gene3D" id="1.20.1270.70">
    <property type="entry name" value="Designed single chain three-helix bundle"/>
    <property type="match status" value="1"/>
</dbReference>
<reference evidence="3 4" key="1">
    <citation type="journal article" date="2019" name="Genome Biol. Evol.">
        <title>Toxin and genome evolution in a Drosophila defensive symbiosis.</title>
        <authorList>
            <person name="Ballinger M.J."/>
            <person name="Gawryluk R.M."/>
            <person name="Perlman S.J."/>
        </authorList>
    </citation>
    <scope>NUCLEOTIDE SEQUENCE [LARGE SCALE GENOMIC DNA]</scope>
    <source>
        <strain evidence="4">sNeo</strain>
    </source>
</reference>
<evidence type="ECO:0000313" key="3">
    <source>
        <dbReference type="EMBL" id="RUP75147.1"/>
    </source>
</evidence>
<keyword evidence="1" id="KW-0175">Coiled coil</keyword>
<dbReference type="EMBL" id="RAHC01000027">
    <property type="protein sequence ID" value="RUP75147.1"/>
    <property type="molecule type" value="Genomic_DNA"/>
</dbReference>
<sequence length="428" mass="49848">MKKLLSLLSILTISGTAVPTTIAASPYKKEESLNSNINLQTNNLEILNRSKRDSDGDDIVEYNQPSFFNKVRHTFLLKPDTFESLIFYYYNNRDYIFAPKGFFKNFKLIGSKSMAWRVFEVLPKNFSEINNFWQNSGKRSTIEIKVVEKNWGSWENNDYVIESINIKNDEKENKYLKKLWNDFNGDLSKEYIDLGIIEDENDNFILNKLKEKYPNLNTSYFEVFEKKDYSFFDKSFSTKFKIKSNNELIYPIQTLNYKFTFITKKWLNEDLPKLIDNENLIQNWKSNFINWQNETNRQINKDLPKYGNNEIGKALKRTWKGNNINELNNKLLSLNHILETIDSKFKLNELYSKVQNLEKDINELKSQINKLNQKISEIQNSLNKNEDLEDCANIGGLISASTGWIPYIGTLISTVSGTAAAICTIANA</sequence>
<evidence type="ECO:0000256" key="1">
    <source>
        <dbReference type="SAM" id="Coils"/>
    </source>
</evidence>
<evidence type="ECO:0000313" key="4">
    <source>
        <dbReference type="Proteomes" id="UP000274545"/>
    </source>
</evidence>